<evidence type="ECO:0000313" key="1">
    <source>
        <dbReference type="EMBL" id="TDO55026.1"/>
    </source>
</evidence>
<proteinExistence type="predicted"/>
<accession>A0A4R6KQP0</accession>
<dbReference type="SUPFAM" id="SSF55729">
    <property type="entry name" value="Acyl-CoA N-acyltransferases (Nat)"/>
    <property type="match status" value="1"/>
</dbReference>
<sequence length="214" mass="22585">MTTLADILRGIEGGVFPDPDFGISVVPAPSPRDTCVVGLTGHIVVAADVSPEWIAEHLDLGDLAAPLNPPFLFASEQLTGRALNGIDAMLLAPAVSDPAERAGLTGDLTELTDTDHPRIERARRYRDDVRAYVDPDGGLVLVGRGLTGRYECALEVPEGVRGRGHGRRLARTARALVPADAHIWAQVTPGNAASTRAFLGAGYLPVGSEALLVR</sequence>
<comment type="caution">
    <text evidence="1">The sequence shown here is derived from an EMBL/GenBank/DDBJ whole genome shotgun (WGS) entry which is preliminary data.</text>
</comment>
<dbReference type="RefSeq" id="WP_133798539.1">
    <property type="nucleotide sequence ID" value="NZ_SNWQ01000001.1"/>
</dbReference>
<gene>
    <name evidence="1" type="ORF">EV643_101820</name>
</gene>
<organism evidence="1 2">
    <name type="scientific">Kribbella caucasensis</name>
    <dbReference type="NCBI Taxonomy" id="2512215"/>
    <lineage>
        <taxon>Bacteria</taxon>
        <taxon>Bacillati</taxon>
        <taxon>Actinomycetota</taxon>
        <taxon>Actinomycetes</taxon>
        <taxon>Propionibacteriales</taxon>
        <taxon>Kribbellaceae</taxon>
        <taxon>Kribbella</taxon>
    </lineage>
</organism>
<evidence type="ECO:0008006" key="3">
    <source>
        <dbReference type="Google" id="ProtNLM"/>
    </source>
</evidence>
<name>A0A4R6KQP0_9ACTN</name>
<evidence type="ECO:0000313" key="2">
    <source>
        <dbReference type="Proteomes" id="UP000295388"/>
    </source>
</evidence>
<dbReference type="Gene3D" id="3.40.630.30">
    <property type="match status" value="1"/>
</dbReference>
<dbReference type="Proteomes" id="UP000295388">
    <property type="component" value="Unassembled WGS sequence"/>
</dbReference>
<reference evidence="1 2" key="1">
    <citation type="submission" date="2019-03" db="EMBL/GenBank/DDBJ databases">
        <title>Genomic Encyclopedia of Type Strains, Phase III (KMG-III): the genomes of soil and plant-associated and newly described type strains.</title>
        <authorList>
            <person name="Whitman W."/>
        </authorList>
    </citation>
    <scope>NUCLEOTIDE SEQUENCE [LARGE SCALE GENOMIC DNA]</scope>
    <source>
        <strain evidence="1 2">VKM Ac-2527</strain>
    </source>
</reference>
<dbReference type="EMBL" id="SNWQ01000001">
    <property type="protein sequence ID" value="TDO55026.1"/>
    <property type="molecule type" value="Genomic_DNA"/>
</dbReference>
<dbReference type="OrthoDB" id="7945430at2"/>
<dbReference type="InterPro" id="IPR016181">
    <property type="entry name" value="Acyl_CoA_acyltransferase"/>
</dbReference>
<keyword evidence="2" id="KW-1185">Reference proteome</keyword>
<dbReference type="AlphaFoldDB" id="A0A4R6KQP0"/>
<protein>
    <recommendedName>
        <fullName evidence="3">FR47-like protein</fullName>
    </recommendedName>
</protein>